<keyword evidence="5" id="KW-0769">Symport</keyword>
<feature type="binding site" evidence="8">
    <location>
        <position position="91"/>
    </location>
    <ligand>
        <name>Na(+)</name>
        <dbReference type="ChEBI" id="CHEBI:29101"/>
        <label>1</label>
    </ligand>
</feature>
<dbReference type="PROSITE" id="PS50267">
    <property type="entry name" value="NA_NEUROTRAN_SYMP_3"/>
    <property type="match status" value="1"/>
</dbReference>
<protein>
    <submittedName>
        <fullName evidence="10">Uncharacterized protein</fullName>
    </submittedName>
</protein>
<feature type="binding site" evidence="8">
    <location>
        <position position="87"/>
    </location>
    <ligand>
        <name>Na(+)</name>
        <dbReference type="ChEBI" id="CHEBI:29101"/>
        <label>1</label>
    </ligand>
</feature>
<dbReference type="GO" id="GO:0046872">
    <property type="term" value="F:metal ion binding"/>
    <property type="evidence" value="ECO:0007669"/>
    <property type="project" value="UniProtKB-KW"/>
</dbReference>
<feature type="region of interest" description="Disordered" evidence="9">
    <location>
        <begin position="103"/>
        <end position="124"/>
    </location>
</feature>
<feature type="compositionally biased region" description="Basic and acidic residues" evidence="9">
    <location>
        <begin position="33"/>
        <end position="42"/>
    </location>
</feature>
<dbReference type="GO" id="GO:0005283">
    <property type="term" value="F:amino acid:sodium symporter activity"/>
    <property type="evidence" value="ECO:0007669"/>
    <property type="project" value="TreeGrafter"/>
</dbReference>
<keyword evidence="8" id="KW-0915">Sodium</keyword>
<organism evidence="10 11">
    <name type="scientific">Ladona fulva</name>
    <name type="common">Scarce chaser dragonfly</name>
    <name type="synonym">Libellula fulva</name>
    <dbReference type="NCBI Taxonomy" id="123851"/>
    <lineage>
        <taxon>Eukaryota</taxon>
        <taxon>Metazoa</taxon>
        <taxon>Ecdysozoa</taxon>
        <taxon>Arthropoda</taxon>
        <taxon>Hexapoda</taxon>
        <taxon>Insecta</taxon>
        <taxon>Pterygota</taxon>
        <taxon>Palaeoptera</taxon>
        <taxon>Odonata</taxon>
        <taxon>Epiprocta</taxon>
        <taxon>Anisoptera</taxon>
        <taxon>Libelluloidea</taxon>
        <taxon>Libellulidae</taxon>
        <taxon>Ladona</taxon>
    </lineage>
</organism>
<evidence type="ECO:0000256" key="6">
    <source>
        <dbReference type="ARBA" id="ARBA00022989"/>
    </source>
</evidence>
<evidence type="ECO:0000256" key="9">
    <source>
        <dbReference type="SAM" id="MobiDB-lite"/>
    </source>
</evidence>
<feature type="binding site" evidence="8">
    <location>
        <position position="84"/>
    </location>
    <ligand>
        <name>Na(+)</name>
        <dbReference type="ChEBI" id="CHEBI:29101"/>
        <label>1</label>
    </ligand>
</feature>
<comment type="similarity">
    <text evidence="2">Belongs to the sodium:neurotransmitter symporter (SNF) (TC 2.A.22) family.</text>
</comment>
<dbReference type="GO" id="GO:0015187">
    <property type="term" value="F:glycine transmembrane transporter activity"/>
    <property type="evidence" value="ECO:0007669"/>
    <property type="project" value="TreeGrafter"/>
</dbReference>
<dbReference type="PANTHER" id="PTHR11616:SF236">
    <property type="entry name" value="TRANSPORTER"/>
    <property type="match status" value="1"/>
</dbReference>
<keyword evidence="7" id="KW-0472">Membrane</keyword>
<evidence type="ECO:0000256" key="1">
    <source>
        <dbReference type="ARBA" id="ARBA00004141"/>
    </source>
</evidence>
<keyword evidence="11" id="KW-1185">Reference proteome</keyword>
<dbReference type="SUPFAM" id="SSF161070">
    <property type="entry name" value="SNF-like"/>
    <property type="match status" value="1"/>
</dbReference>
<evidence type="ECO:0000256" key="4">
    <source>
        <dbReference type="ARBA" id="ARBA00022692"/>
    </source>
</evidence>
<dbReference type="PANTHER" id="PTHR11616">
    <property type="entry name" value="SODIUM/CHLORIDE DEPENDENT TRANSPORTER"/>
    <property type="match status" value="1"/>
</dbReference>
<gene>
    <name evidence="10" type="ORF">J437_LFUL003147</name>
</gene>
<evidence type="ECO:0000256" key="5">
    <source>
        <dbReference type="ARBA" id="ARBA00022847"/>
    </source>
</evidence>
<dbReference type="Proteomes" id="UP000792457">
    <property type="component" value="Unassembled WGS sequence"/>
</dbReference>
<feature type="region of interest" description="Disordered" evidence="9">
    <location>
        <begin position="1"/>
        <end position="61"/>
    </location>
</feature>
<proteinExistence type="inferred from homology"/>
<dbReference type="Pfam" id="PF00209">
    <property type="entry name" value="SNF"/>
    <property type="match status" value="1"/>
</dbReference>
<keyword evidence="3" id="KW-0813">Transport</keyword>
<dbReference type="InterPro" id="IPR000175">
    <property type="entry name" value="Na/ntran_symport"/>
</dbReference>
<sequence>MVAREQNGGTVPSPQRLRPPPQTRLGRNVASESGREMSRLNDVRAPPPAMVVKEEEEDSGVTIEVPEERAAWSNKLQFFLSIVGYSVGLGNIWRFPYLCQQNGGGESHPRKAPRDGATPGGSDLVRCLRESRANAGFCLFTRDERERGKKRERKAV</sequence>
<reference evidence="10" key="1">
    <citation type="submission" date="2013-04" db="EMBL/GenBank/DDBJ databases">
        <authorList>
            <person name="Qu J."/>
            <person name="Murali S.C."/>
            <person name="Bandaranaike D."/>
            <person name="Bellair M."/>
            <person name="Blankenburg K."/>
            <person name="Chao H."/>
            <person name="Dinh H."/>
            <person name="Doddapaneni H."/>
            <person name="Downs B."/>
            <person name="Dugan-Rocha S."/>
            <person name="Elkadiri S."/>
            <person name="Gnanaolivu R.D."/>
            <person name="Hernandez B."/>
            <person name="Javaid M."/>
            <person name="Jayaseelan J.C."/>
            <person name="Lee S."/>
            <person name="Li M."/>
            <person name="Ming W."/>
            <person name="Munidasa M."/>
            <person name="Muniz J."/>
            <person name="Nguyen L."/>
            <person name="Ongeri F."/>
            <person name="Osuji N."/>
            <person name="Pu L.-L."/>
            <person name="Puazo M."/>
            <person name="Qu C."/>
            <person name="Quiroz J."/>
            <person name="Raj R."/>
            <person name="Weissenberger G."/>
            <person name="Xin Y."/>
            <person name="Zou X."/>
            <person name="Han Y."/>
            <person name="Richards S."/>
            <person name="Worley K."/>
            <person name="Muzny D."/>
            <person name="Gibbs R."/>
        </authorList>
    </citation>
    <scope>NUCLEOTIDE SEQUENCE</scope>
    <source>
        <strain evidence="10">Sampled in the wild</strain>
    </source>
</reference>
<reference evidence="10" key="2">
    <citation type="submission" date="2017-10" db="EMBL/GenBank/DDBJ databases">
        <title>Ladona fulva Genome sequencing and assembly.</title>
        <authorList>
            <person name="Murali S."/>
            <person name="Richards S."/>
            <person name="Bandaranaike D."/>
            <person name="Bellair M."/>
            <person name="Blankenburg K."/>
            <person name="Chao H."/>
            <person name="Dinh H."/>
            <person name="Doddapaneni H."/>
            <person name="Dugan-Rocha S."/>
            <person name="Elkadiri S."/>
            <person name="Gnanaolivu R."/>
            <person name="Hernandez B."/>
            <person name="Skinner E."/>
            <person name="Javaid M."/>
            <person name="Lee S."/>
            <person name="Li M."/>
            <person name="Ming W."/>
            <person name="Munidasa M."/>
            <person name="Muniz J."/>
            <person name="Nguyen L."/>
            <person name="Hughes D."/>
            <person name="Osuji N."/>
            <person name="Pu L.-L."/>
            <person name="Puazo M."/>
            <person name="Qu C."/>
            <person name="Quiroz J."/>
            <person name="Raj R."/>
            <person name="Weissenberger G."/>
            <person name="Xin Y."/>
            <person name="Zou X."/>
            <person name="Han Y."/>
            <person name="Worley K."/>
            <person name="Muzny D."/>
            <person name="Gibbs R."/>
        </authorList>
    </citation>
    <scope>NUCLEOTIDE SEQUENCE</scope>
    <source>
        <strain evidence="10">Sampled in the wild</strain>
    </source>
</reference>
<evidence type="ECO:0000256" key="2">
    <source>
        <dbReference type="ARBA" id="ARBA00006459"/>
    </source>
</evidence>
<evidence type="ECO:0000313" key="10">
    <source>
        <dbReference type="EMBL" id="KAG8240433.1"/>
    </source>
</evidence>
<accession>A0A8K0KYS2</accession>
<dbReference type="GO" id="GO:0015179">
    <property type="term" value="F:L-amino acid transmembrane transporter activity"/>
    <property type="evidence" value="ECO:0007669"/>
    <property type="project" value="TreeGrafter"/>
</dbReference>
<dbReference type="AlphaFoldDB" id="A0A8K0KYS2"/>
<keyword evidence="4" id="KW-0812">Transmembrane</keyword>
<comment type="subcellular location">
    <subcellularLocation>
        <location evidence="1">Membrane</location>
        <topology evidence="1">Multi-pass membrane protein</topology>
    </subcellularLocation>
</comment>
<dbReference type="GO" id="GO:0089718">
    <property type="term" value="P:amino acid import across plasma membrane"/>
    <property type="evidence" value="ECO:0007669"/>
    <property type="project" value="TreeGrafter"/>
</dbReference>
<dbReference type="InterPro" id="IPR037272">
    <property type="entry name" value="SNS_sf"/>
</dbReference>
<dbReference type="EMBL" id="KZ312452">
    <property type="protein sequence ID" value="KAG8240433.1"/>
    <property type="molecule type" value="Genomic_DNA"/>
</dbReference>
<name>A0A8K0KYS2_LADFU</name>
<comment type="caution">
    <text evidence="10">The sequence shown here is derived from an EMBL/GenBank/DDBJ whole genome shotgun (WGS) entry which is preliminary data.</text>
</comment>
<evidence type="ECO:0000256" key="8">
    <source>
        <dbReference type="PIRSR" id="PIRSR600175-1"/>
    </source>
</evidence>
<keyword evidence="6" id="KW-1133">Transmembrane helix</keyword>
<evidence type="ECO:0000256" key="3">
    <source>
        <dbReference type="ARBA" id="ARBA00022448"/>
    </source>
</evidence>
<evidence type="ECO:0000313" key="11">
    <source>
        <dbReference type="Proteomes" id="UP000792457"/>
    </source>
</evidence>
<evidence type="ECO:0000256" key="7">
    <source>
        <dbReference type="ARBA" id="ARBA00023136"/>
    </source>
</evidence>
<dbReference type="OrthoDB" id="6581954at2759"/>
<dbReference type="GO" id="GO:0005886">
    <property type="term" value="C:plasma membrane"/>
    <property type="evidence" value="ECO:0007669"/>
    <property type="project" value="TreeGrafter"/>
</dbReference>
<keyword evidence="8" id="KW-0479">Metal-binding</keyword>